<evidence type="ECO:0008006" key="4">
    <source>
        <dbReference type="Google" id="ProtNLM"/>
    </source>
</evidence>
<feature type="transmembrane region" description="Helical" evidence="1">
    <location>
        <begin position="42"/>
        <end position="62"/>
    </location>
</feature>
<accession>A0A6G7WFG0</accession>
<proteinExistence type="predicted"/>
<keyword evidence="1" id="KW-0812">Transmembrane</keyword>
<feature type="transmembrane region" description="Helical" evidence="1">
    <location>
        <begin position="6"/>
        <end position="21"/>
    </location>
</feature>
<reference evidence="2 3" key="1">
    <citation type="journal article" date="2017" name="Int. J. Syst. Evol. Microbiol.">
        <title>Jeotgalibaca porci sp. nov. and Jeotgalibaca arthritidis sp. nov., isolated from pigs, and emended description of the genus Jeotgalibaca.</title>
        <authorList>
            <person name="Zamora L."/>
            <person name="Perez-Sancho M."/>
            <person name="Dominguez L."/>
            <person name="Fernandez-Garayzabal J.F."/>
            <person name="Vela A.I."/>
        </authorList>
    </citation>
    <scope>NUCLEOTIDE SEQUENCE [LARGE SCALE GENOMIC DNA]</scope>
    <source>
        <strain evidence="2 3">CCUG 69148</strain>
    </source>
</reference>
<keyword evidence="3" id="KW-1185">Reference proteome</keyword>
<keyword evidence="1" id="KW-0472">Membrane</keyword>
<keyword evidence="1" id="KW-1133">Transmembrane helix</keyword>
<protein>
    <recommendedName>
        <fullName evidence="4">DUF3784 domain-containing protein</fullName>
    </recommendedName>
</protein>
<dbReference type="KEGG" id="jpo:G7058_02530"/>
<organism evidence="2 3">
    <name type="scientific">Jeotgalibaca porci</name>
    <dbReference type="NCBI Taxonomy" id="1868793"/>
    <lineage>
        <taxon>Bacteria</taxon>
        <taxon>Bacillati</taxon>
        <taxon>Bacillota</taxon>
        <taxon>Bacilli</taxon>
        <taxon>Lactobacillales</taxon>
        <taxon>Carnobacteriaceae</taxon>
        <taxon>Jeotgalibaca</taxon>
    </lineage>
</organism>
<dbReference type="GeneID" id="94552138"/>
<dbReference type="AlphaFoldDB" id="A0A6G7WFG0"/>
<feature type="transmembrane region" description="Helical" evidence="1">
    <location>
        <begin position="68"/>
        <end position="92"/>
    </location>
</feature>
<evidence type="ECO:0000313" key="2">
    <source>
        <dbReference type="EMBL" id="QIK51025.1"/>
    </source>
</evidence>
<gene>
    <name evidence="2" type="ORF">G7058_02530</name>
</gene>
<evidence type="ECO:0000313" key="3">
    <source>
        <dbReference type="Proteomes" id="UP000501830"/>
    </source>
</evidence>
<dbReference type="RefSeq" id="WP_166062068.1">
    <property type="nucleotide sequence ID" value="NZ_CP049889.1"/>
</dbReference>
<sequence length="94" mass="10684">MLTILLSLFGILLIIISWFFFKKAAEAFTIVVPENKQPAFRTFCSFNGWTYFVFALATYVGVFLDWNVATAIFLIIVSLYTAAVAWQIAAFIKK</sequence>
<dbReference type="Proteomes" id="UP000501830">
    <property type="component" value="Chromosome"/>
</dbReference>
<dbReference type="EMBL" id="CP049889">
    <property type="protein sequence ID" value="QIK51025.1"/>
    <property type="molecule type" value="Genomic_DNA"/>
</dbReference>
<evidence type="ECO:0000256" key="1">
    <source>
        <dbReference type="SAM" id="Phobius"/>
    </source>
</evidence>
<name>A0A6G7WFG0_9LACT</name>